<dbReference type="EnsemblProtists" id="EOD03853">
    <property type="protein sequence ID" value="EOD03853"/>
    <property type="gene ID" value="EMIHUDRAFT_439321"/>
</dbReference>
<dbReference type="OMA" id="ICLWENA"/>
<dbReference type="HOGENOM" id="CLU_1216202_0_0_1"/>
<evidence type="ECO:0000313" key="3">
    <source>
        <dbReference type="Proteomes" id="UP000013827"/>
    </source>
</evidence>
<sequence length="228" mass="25183">MKVLVGVTLFIALFTGLLTWLHAQMHGLFSPLQFALAAFCVLNAWICVCEIALFRHSAAIQRRYEEHSAKLGEGKLPPVFLFEDVGLLKMLSVFVPSEYVGTAMWATYAALDPSYADQASFGFCVDVGNGFTTLVPSVLFAVSITSPLLDARHLGMLGLVMFWQEFYGTCVYFFQYFFNGRFRRSPRAHTLGIVVPANGIWMALPALGMWASARLVLDGSYAAFGHAT</sequence>
<keyword evidence="3" id="KW-1185">Reference proteome</keyword>
<evidence type="ECO:0008006" key="4">
    <source>
        <dbReference type="Google" id="ProtNLM"/>
    </source>
</evidence>
<dbReference type="KEGG" id="ehx:EMIHUDRAFT_439321"/>
<keyword evidence="1" id="KW-0812">Transmembrane</keyword>
<reference evidence="3" key="1">
    <citation type="journal article" date="2013" name="Nature">
        <title>Pan genome of the phytoplankton Emiliania underpins its global distribution.</title>
        <authorList>
            <person name="Read B.A."/>
            <person name="Kegel J."/>
            <person name="Klute M.J."/>
            <person name="Kuo A."/>
            <person name="Lefebvre S.C."/>
            <person name="Maumus F."/>
            <person name="Mayer C."/>
            <person name="Miller J."/>
            <person name="Monier A."/>
            <person name="Salamov A."/>
            <person name="Young J."/>
            <person name="Aguilar M."/>
            <person name="Claverie J.M."/>
            <person name="Frickenhaus S."/>
            <person name="Gonzalez K."/>
            <person name="Herman E.K."/>
            <person name="Lin Y.C."/>
            <person name="Napier J."/>
            <person name="Ogata H."/>
            <person name="Sarno A.F."/>
            <person name="Shmutz J."/>
            <person name="Schroeder D."/>
            <person name="de Vargas C."/>
            <person name="Verret F."/>
            <person name="von Dassow P."/>
            <person name="Valentin K."/>
            <person name="Van de Peer Y."/>
            <person name="Wheeler G."/>
            <person name="Dacks J.B."/>
            <person name="Delwiche C.F."/>
            <person name="Dyhrman S.T."/>
            <person name="Glockner G."/>
            <person name="John U."/>
            <person name="Richards T."/>
            <person name="Worden A.Z."/>
            <person name="Zhang X."/>
            <person name="Grigoriev I.V."/>
            <person name="Allen A.E."/>
            <person name="Bidle K."/>
            <person name="Borodovsky M."/>
            <person name="Bowler C."/>
            <person name="Brownlee C."/>
            <person name="Cock J.M."/>
            <person name="Elias M."/>
            <person name="Gladyshev V.N."/>
            <person name="Groth M."/>
            <person name="Guda C."/>
            <person name="Hadaegh A."/>
            <person name="Iglesias-Rodriguez M.D."/>
            <person name="Jenkins J."/>
            <person name="Jones B.M."/>
            <person name="Lawson T."/>
            <person name="Leese F."/>
            <person name="Lindquist E."/>
            <person name="Lobanov A."/>
            <person name="Lomsadze A."/>
            <person name="Malik S.B."/>
            <person name="Marsh M.E."/>
            <person name="Mackinder L."/>
            <person name="Mock T."/>
            <person name="Mueller-Roeber B."/>
            <person name="Pagarete A."/>
            <person name="Parker M."/>
            <person name="Probert I."/>
            <person name="Quesneville H."/>
            <person name="Raines C."/>
            <person name="Rensing S.A."/>
            <person name="Riano-Pachon D.M."/>
            <person name="Richier S."/>
            <person name="Rokitta S."/>
            <person name="Shiraiwa Y."/>
            <person name="Soanes D.M."/>
            <person name="van der Giezen M."/>
            <person name="Wahlund T.M."/>
            <person name="Williams B."/>
            <person name="Wilson W."/>
            <person name="Wolfe G."/>
            <person name="Wurch L.L."/>
        </authorList>
    </citation>
    <scope>NUCLEOTIDE SEQUENCE</scope>
</reference>
<dbReference type="Proteomes" id="UP000013827">
    <property type="component" value="Unassembled WGS sequence"/>
</dbReference>
<dbReference type="eggNOG" id="ENOG502S4W9">
    <property type="taxonomic scope" value="Eukaryota"/>
</dbReference>
<feature type="transmembrane region" description="Helical" evidence="1">
    <location>
        <begin position="33"/>
        <end position="54"/>
    </location>
</feature>
<keyword evidence="1" id="KW-0472">Membrane</keyword>
<protein>
    <recommendedName>
        <fullName evidence="4">EXPERA domain-containing protein</fullName>
    </recommendedName>
</protein>
<keyword evidence="1" id="KW-1133">Transmembrane helix</keyword>
<feature type="transmembrane region" description="Helical" evidence="1">
    <location>
        <begin position="123"/>
        <end position="144"/>
    </location>
</feature>
<feature type="transmembrane region" description="Helical" evidence="1">
    <location>
        <begin position="190"/>
        <end position="211"/>
    </location>
</feature>
<name>A0A0D3HXW8_EMIH1</name>
<accession>A0A0D3HXW8</accession>
<dbReference type="RefSeq" id="XP_005756282.1">
    <property type="nucleotide sequence ID" value="XM_005756225.1"/>
</dbReference>
<evidence type="ECO:0000256" key="1">
    <source>
        <dbReference type="SAM" id="Phobius"/>
    </source>
</evidence>
<proteinExistence type="predicted"/>
<reference evidence="2" key="2">
    <citation type="submission" date="2024-10" db="UniProtKB">
        <authorList>
            <consortium name="EnsemblProtists"/>
        </authorList>
    </citation>
    <scope>IDENTIFICATION</scope>
</reference>
<feature type="transmembrane region" description="Helical" evidence="1">
    <location>
        <begin position="156"/>
        <end position="178"/>
    </location>
</feature>
<dbReference type="AlphaFoldDB" id="A0A0D3HXW8"/>
<dbReference type="PaxDb" id="2903-EOD03853"/>
<evidence type="ECO:0000313" key="2">
    <source>
        <dbReference type="EnsemblProtists" id="EOD03853"/>
    </source>
</evidence>
<dbReference type="GeneID" id="17250120"/>
<organism evidence="2 3">
    <name type="scientific">Emiliania huxleyi (strain CCMP1516)</name>
    <dbReference type="NCBI Taxonomy" id="280463"/>
    <lineage>
        <taxon>Eukaryota</taxon>
        <taxon>Haptista</taxon>
        <taxon>Haptophyta</taxon>
        <taxon>Prymnesiophyceae</taxon>
        <taxon>Isochrysidales</taxon>
        <taxon>Noelaerhabdaceae</taxon>
        <taxon>Emiliania</taxon>
    </lineage>
</organism>